<dbReference type="EMBL" id="CAJVPY010029321">
    <property type="protein sequence ID" value="CAG8794046.1"/>
    <property type="molecule type" value="Genomic_DNA"/>
</dbReference>
<feature type="non-terminal residue" evidence="1">
    <location>
        <position position="1"/>
    </location>
</feature>
<name>A0A9N9P8X2_9GLOM</name>
<gene>
    <name evidence="1" type="ORF">DERYTH_LOCUS21991</name>
</gene>
<dbReference type="AlphaFoldDB" id="A0A9N9P8X2"/>
<organism evidence="1 2">
    <name type="scientific">Dentiscutata erythropus</name>
    <dbReference type="NCBI Taxonomy" id="1348616"/>
    <lineage>
        <taxon>Eukaryota</taxon>
        <taxon>Fungi</taxon>
        <taxon>Fungi incertae sedis</taxon>
        <taxon>Mucoromycota</taxon>
        <taxon>Glomeromycotina</taxon>
        <taxon>Glomeromycetes</taxon>
        <taxon>Diversisporales</taxon>
        <taxon>Gigasporaceae</taxon>
        <taxon>Dentiscutata</taxon>
    </lineage>
</organism>
<evidence type="ECO:0000313" key="2">
    <source>
        <dbReference type="Proteomes" id="UP000789405"/>
    </source>
</evidence>
<comment type="caution">
    <text evidence="1">The sequence shown here is derived from an EMBL/GenBank/DDBJ whole genome shotgun (WGS) entry which is preliminary data.</text>
</comment>
<proteinExistence type="predicted"/>
<accession>A0A9N9P8X2</accession>
<reference evidence="1" key="1">
    <citation type="submission" date="2021-06" db="EMBL/GenBank/DDBJ databases">
        <authorList>
            <person name="Kallberg Y."/>
            <person name="Tangrot J."/>
            <person name="Rosling A."/>
        </authorList>
    </citation>
    <scope>NUCLEOTIDE SEQUENCE</scope>
    <source>
        <strain evidence="1">MA453B</strain>
    </source>
</reference>
<evidence type="ECO:0000313" key="1">
    <source>
        <dbReference type="EMBL" id="CAG8794046.1"/>
    </source>
</evidence>
<protein>
    <submittedName>
        <fullName evidence="1">11009_t:CDS:1</fullName>
    </submittedName>
</protein>
<dbReference type="OrthoDB" id="10352958at2759"/>
<keyword evidence="2" id="KW-1185">Reference proteome</keyword>
<sequence length="71" mass="8138">SYKTSQRNIKPELILTNNSLDKVVSNAKNNIRLSNSLTILKGRVSDSSIDILDKFKTQDLLQFYNLRNIIN</sequence>
<dbReference type="Proteomes" id="UP000789405">
    <property type="component" value="Unassembled WGS sequence"/>
</dbReference>